<dbReference type="CDD" id="cd00093">
    <property type="entry name" value="HTH_XRE"/>
    <property type="match status" value="1"/>
</dbReference>
<dbReference type="EMBL" id="NSJV01000486">
    <property type="protein sequence ID" value="PAU46154.1"/>
    <property type="molecule type" value="Genomic_DNA"/>
</dbReference>
<dbReference type="PROSITE" id="PS50943">
    <property type="entry name" value="HTH_CROC1"/>
    <property type="match status" value="1"/>
</dbReference>
<proteinExistence type="predicted"/>
<dbReference type="PANTHER" id="PTHR46797">
    <property type="entry name" value="HTH-TYPE TRANSCRIPTIONAL REGULATOR"/>
    <property type="match status" value="1"/>
</dbReference>
<dbReference type="GO" id="GO:0003677">
    <property type="term" value="F:DNA binding"/>
    <property type="evidence" value="ECO:0007669"/>
    <property type="project" value="UniProtKB-KW"/>
</dbReference>
<dbReference type="Pfam" id="PF01381">
    <property type="entry name" value="HTH_3"/>
    <property type="match status" value="1"/>
</dbReference>
<dbReference type="Gene3D" id="1.10.260.40">
    <property type="entry name" value="lambda repressor-like DNA-binding domains"/>
    <property type="match status" value="1"/>
</dbReference>
<dbReference type="InterPro" id="IPR001387">
    <property type="entry name" value="Cro/C1-type_HTH"/>
</dbReference>
<reference evidence="3 4" key="1">
    <citation type="submission" date="2017-08" db="EMBL/GenBank/DDBJ databases">
        <title>Genome sequence of Streptomyces albireticuli NRRL B-1670.</title>
        <authorList>
            <person name="Graham D.E."/>
            <person name="Mahan K.M."/>
            <person name="Klingeman D.M."/>
            <person name="Hettich R.L."/>
            <person name="Parry R.J."/>
            <person name="Spain J.C."/>
        </authorList>
    </citation>
    <scope>NUCLEOTIDE SEQUENCE [LARGE SCALE GENOMIC DNA]</scope>
    <source>
        <strain evidence="3 4">NRRL B-1670</strain>
    </source>
</reference>
<accession>A0A2A2D3P7</accession>
<dbReference type="PANTHER" id="PTHR46797:SF1">
    <property type="entry name" value="METHYLPHOSPHONATE SYNTHASE"/>
    <property type="match status" value="1"/>
</dbReference>
<dbReference type="AlphaFoldDB" id="A0A2A2D3P7"/>
<dbReference type="GO" id="GO:0005829">
    <property type="term" value="C:cytosol"/>
    <property type="evidence" value="ECO:0007669"/>
    <property type="project" value="TreeGrafter"/>
</dbReference>
<name>A0A2A2D3P7_9ACTN</name>
<feature type="domain" description="HTH cro/C1-type" evidence="2">
    <location>
        <begin position="11"/>
        <end position="66"/>
    </location>
</feature>
<evidence type="ECO:0000259" key="2">
    <source>
        <dbReference type="PROSITE" id="PS50943"/>
    </source>
</evidence>
<evidence type="ECO:0000256" key="1">
    <source>
        <dbReference type="ARBA" id="ARBA00023125"/>
    </source>
</evidence>
<keyword evidence="4" id="KW-1185">Reference proteome</keyword>
<organism evidence="3 4">
    <name type="scientific">Streptomyces albireticuli</name>
    <dbReference type="NCBI Taxonomy" id="1940"/>
    <lineage>
        <taxon>Bacteria</taxon>
        <taxon>Bacillati</taxon>
        <taxon>Actinomycetota</taxon>
        <taxon>Actinomycetes</taxon>
        <taxon>Kitasatosporales</taxon>
        <taxon>Streptomycetaceae</taxon>
        <taxon>Streptomyces</taxon>
    </lineage>
</organism>
<dbReference type="InterPro" id="IPR010982">
    <property type="entry name" value="Lambda_DNA-bd_dom_sf"/>
</dbReference>
<gene>
    <name evidence="3" type="ORF">CK936_25495</name>
</gene>
<evidence type="ECO:0000313" key="3">
    <source>
        <dbReference type="EMBL" id="PAU46154.1"/>
    </source>
</evidence>
<protein>
    <submittedName>
        <fullName evidence="3">Transcriptional regulator</fullName>
    </submittedName>
</protein>
<evidence type="ECO:0000313" key="4">
    <source>
        <dbReference type="Proteomes" id="UP000218944"/>
    </source>
</evidence>
<dbReference type="SUPFAM" id="SSF47413">
    <property type="entry name" value="lambda repressor-like DNA-binding domains"/>
    <property type="match status" value="1"/>
</dbReference>
<dbReference type="Proteomes" id="UP000218944">
    <property type="component" value="Unassembled WGS sequence"/>
</dbReference>
<dbReference type="RefSeq" id="WP_095583316.1">
    <property type="nucleotide sequence ID" value="NZ_JAJQQS010000026.1"/>
</dbReference>
<keyword evidence="1" id="KW-0238">DNA-binding</keyword>
<dbReference type="InterPro" id="IPR050807">
    <property type="entry name" value="TransReg_Diox_bact_type"/>
</dbReference>
<comment type="caution">
    <text evidence="3">The sequence shown here is derived from an EMBL/GenBank/DDBJ whole genome shotgun (WGS) entry which is preliminary data.</text>
</comment>
<dbReference type="SMART" id="SM00530">
    <property type="entry name" value="HTH_XRE"/>
    <property type="match status" value="1"/>
</dbReference>
<dbReference type="GO" id="GO:0003700">
    <property type="term" value="F:DNA-binding transcription factor activity"/>
    <property type="evidence" value="ECO:0007669"/>
    <property type="project" value="TreeGrafter"/>
</dbReference>
<sequence length="410" mass="44978">MVSDLPVGARIRYWRRRNGGRSQAAIAGLCGITEDYLSKIERGQKAPSLDVLVALAREIGVPVTALLDHPTPADESAPHQTAPDVARILMGYSPPGHGAPVEPAVLRERVEAAWRTWQTSPTRYTDAATILPTLLADTERTVRAHRTGPDAGARRDALRAAADLYGLLRSYCRRTQRLDLSLLVADRALRAAEDADDPLRIAAAQWNLGHVLLGQREPEGAEQVATQAAEQLQNAPADADGEALAGALHLVISTAAAQRRDWWRARAHLEQQALPRAEAAGEGNIHWTVFGPTNVHLHALGIEMLAGEAAEGLRHADDIDISQVSSIERQFTFLLDVARCYDLRREDAAVLVHLLDIEQLAPEDLTRSLPARQIVDRLRHRVRPTYRRQVEALVERLGIDSEFGPAGHPD</sequence>